<name>A0A9P0EGG8_NEZVI</name>
<gene>
    <name evidence="1" type="ORF">NEZAVI_LOCUS4127</name>
</gene>
<keyword evidence="2" id="KW-1185">Reference proteome</keyword>
<evidence type="ECO:0000313" key="2">
    <source>
        <dbReference type="Proteomes" id="UP001152798"/>
    </source>
</evidence>
<organism evidence="1 2">
    <name type="scientific">Nezara viridula</name>
    <name type="common">Southern green stink bug</name>
    <name type="synonym">Cimex viridulus</name>
    <dbReference type="NCBI Taxonomy" id="85310"/>
    <lineage>
        <taxon>Eukaryota</taxon>
        <taxon>Metazoa</taxon>
        <taxon>Ecdysozoa</taxon>
        <taxon>Arthropoda</taxon>
        <taxon>Hexapoda</taxon>
        <taxon>Insecta</taxon>
        <taxon>Pterygota</taxon>
        <taxon>Neoptera</taxon>
        <taxon>Paraneoptera</taxon>
        <taxon>Hemiptera</taxon>
        <taxon>Heteroptera</taxon>
        <taxon>Panheteroptera</taxon>
        <taxon>Pentatomomorpha</taxon>
        <taxon>Pentatomoidea</taxon>
        <taxon>Pentatomidae</taxon>
        <taxon>Pentatominae</taxon>
        <taxon>Nezara</taxon>
    </lineage>
</organism>
<dbReference type="EMBL" id="OV725078">
    <property type="protein sequence ID" value="CAH1393456.1"/>
    <property type="molecule type" value="Genomic_DNA"/>
</dbReference>
<dbReference type="AlphaFoldDB" id="A0A9P0EGG8"/>
<protein>
    <submittedName>
        <fullName evidence="1">Uncharacterized protein</fullName>
    </submittedName>
</protein>
<evidence type="ECO:0000313" key="1">
    <source>
        <dbReference type="EMBL" id="CAH1393456.1"/>
    </source>
</evidence>
<sequence>MHWNLKMLLVYPYSSPQCRINNVFTVLEIRYYDFSVHSYPQRVQQVNMQVSIQSLRTSFWRVTPRKLPPIPVTVSAEGSVPERLTTYIMDTGLSRAEAKHKILVSLETKNPVVLPLGLIRDTHEIQMLWYGIPKQEPEMLTLTVALVNSVHHSNGIVMLYSLINIHGLSQPPPGKFT</sequence>
<dbReference type="Proteomes" id="UP001152798">
    <property type="component" value="Chromosome 2"/>
</dbReference>
<reference evidence="1" key="1">
    <citation type="submission" date="2022-01" db="EMBL/GenBank/DDBJ databases">
        <authorList>
            <person name="King R."/>
        </authorList>
    </citation>
    <scope>NUCLEOTIDE SEQUENCE</scope>
</reference>
<proteinExistence type="predicted"/>
<accession>A0A9P0EGG8</accession>